<dbReference type="OrthoDB" id="515401at2759"/>
<dbReference type="GO" id="GO:0000978">
    <property type="term" value="F:RNA polymerase II cis-regulatory region sequence-specific DNA binding"/>
    <property type="evidence" value="ECO:0007669"/>
    <property type="project" value="TreeGrafter"/>
</dbReference>
<dbReference type="InterPro" id="IPR039355">
    <property type="entry name" value="Transcription_factor_GATA"/>
</dbReference>
<comment type="caution">
    <text evidence="12">The sequence shown here is derived from an EMBL/GenBank/DDBJ whole genome shotgun (WGS) entry which is preliminary data.</text>
</comment>
<feature type="compositionally biased region" description="Basic and acidic residues" evidence="10">
    <location>
        <begin position="459"/>
        <end position="480"/>
    </location>
</feature>
<dbReference type="GO" id="GO:0005634">
    <property type="term" value="C:nucleus"/>
    <property type="evidence" value="ECO:0007669"/>
    <property type="project" value="UniProtKB-SubCell"/>
</dbReference>
<name>A0A9P7Z431_9HELO</name>
<keyword evidence="3" id="KW-0677">Repeat</keyword>
<evidence type="ECO:0000256" key="1">
    <source>
        <dbReference type="ARBA" id="ARBA00004123"/>
    </source>
</evidence>
<dbReference type="GO" id="GO:0034757">
    <property type="term" value="P:negative regulation of iron ion transport"/>
    <property type="evidence" value="ECO:0007669"/>
    <property type="project" value="UniProtKB-ARBA"/>
</dbReference>
<dbReference type="SUPFAM" id="SSF57716">
    <property type="entry name" value="Glucocorticoid receptor-like (DNA-binding domain)"/>
    <property type="match status" value="2"/>
</dbReference>
<dbReference type="FunFam" id="3.30.50.10:FF:000007">
    <property type="entry name" value="Nitrogen regulatory AreA, N-terminal"/>
    <property type="match status" value="1"/>
</dbReference>
<feature type="region of interest" description="Disordered" evidence="10">
    <location>
        <begin position="112"/>
        <end position="151"/>
    </location>
</feature>
<feature type="compositionally biased region" description="Low complexity" evidence="10">
    <location>
        <begin position="290"/>
        <end position="306"/>
    </location>
</feature>
<keyword evidence="2" id="KW-0479">Metal-binding</keyword>
<dbReference type="CDD" id="cd00202">
    <property type="entry name" value="ZnF_GATA"/>
    <property type="match status" value="2"/>
</dbReference>
<evidence type="ECO:0000256" key="9">
    <source>
        <dbReference type="PROSITE-ProRule" id="PRU00094"/>
    </source>
</evidence>
<feature type="region of interest" description="Disordered" evidence="10">
    <location>
        <begin position="284"/>
        <end position="480"/>
    </location>
</feature>
<keyword evidence="13" id="KW-1185">Reference proteome</keyword>
<organism evidence="12 13">
    <name type="scientific">Calycina marina</name>
    <dbReference type="NCBI Taxonomy" id="1763456"/>
    <lineage>
        <taxon>Eukaryota</taxon>
        <taxon>Fungi</taxon>
        <taxon>Dikarya</taxon>
        <taxon>Ascomycota</taxon>
        <taxon>Pezizomycotina</taxon>
        <taxon>Leotiomycetes</taxon>
        <taxon>Helotiales</taxon>
        <taxon>Pezizellaceae</taxon>
        <taxon>Calycina</taxon>
    </lineage>
</organism>
<evidence type="ECO:0000256" key="10">
    <source>
        <dbReference type="SAM" id="MobiDB-lite"/>
    </source>
</evidence>
<dbReference type="FunFam" id="3.30.50.10:FF:000039">
    <property type="entry name" value="Siderophore transcription factor SreA"/>
    <property type="match status" value="1"/>
</dbReference>
<proteinExistence type="predicted"/>
<dbReference type="PROSITE" id="PS00344">
    <property type="entry name" value="GATA_ZN_FINGER_1"/>
    <property type="match status" value="2"/>
</dbReference>
<dbReference type="InterPro" id="IPR013088">
    <property type="entry name" value="Znf_NHR/GATA"/>
</dbReference>
<dbReference type="PROSITE" id="PS50114">
    <property type="entry name" value="GATA_ZN_FINGER_2"/>
    <property type="match status" value="2"/>
</dbReference>
<dbReference type="SMART" id="SM00401">
    <property type="entry name" value="ZnF_GATA"/>
    <property type="match status" value="2"/>
</dbReference>
<dbReference type="GO" id="GO:0000981">
    <property type="term" value="F:DNA-binding transcription factor activity, RNA polymerase II-specific"/>
    <property type="evidence" value="ECO:0007669"/>
    <property type="project" value="TreeGrafter"/>
</dbReference>
<feature type="domain" description="GATA-type" evidence="11">
    <location>
        <begin position="238"/>
        <end position="285"/>
    </location>
</feature>
<evidence type="ECO:0000313" key="12">
    <source>
        <dbReference type="EMBL" id="KAG9245213.1"/>
    </source>
</evidence>
<evidence type="ECO:0000259" key="11">
    <source>
        <dbReference type="PROSITE" id="PS50114"/>
    </source>
</evidence>
<dbReference type="PRINTS" id="PR00619">
    <property type="entry name" value="GATAZNFINGER"/>
</dbReference>
<keyword evidence="8" id="KW-0539">Nucleus</keyword>
<dbReference type="GO" id="GO:0006879">
    <property type="term" value="P:intracellular iron ion homeostasis"/>
    <property type="evidence" value="ECO:0007669"/>
    <property type="project" value="UniProtKB-ARBA"/>
</dbReference>
<dbReference type="Gene3D" id="3.30.50.10">
    <property type="entry name" value="Erythroid Transcription Factor GATA-1, subunit A"/>
    <property type="match status" value="2"/>
</dbReference>
<dbReference type="AlphaFoldDB" id="A0A9P7Z431"/>
<evidence type="ECO:0000256" key="6">
    <source>
        <dbReference type="ARBA" id="ARBA00023015"/>
    </source>
</evidence>
<dbReference type="PANTHER" id="PTHR10071:SF335">
    <property type="entry name" value="IRON-SENSING TRANSCRIPTIONAL REPRESSOR-RELATED"/>
    <property type="match status" value="1"/>
</dbReference>
<keyword evidence="4 9" id="KW-0863">Zinc-finger</keyword>
<gene>
    <name evidence="12" type="ORF">BJ878DRAFT_534053</name>
</gene>
<keyword evidence="6" id="KW-0805">Transcription regulation</keyword>
<dbReference type="Pfam" id="PF00320">
    <property type="entry name" value="GATA"/>
    <property type="match status" value="2"/>
</dbReference>
<evidence type="ECO:0000256" key="4">
    <source>
        <dbReference type="ARBA" id="ARBA00022771"/>
    </source>
</evidence>
<dbReference type="EMBL" id="MU253859">
    <property type="protein sequence ID" value="KAG9245213.1"/>
    <property type="molecule type" value="Genomic_DNA"/>
</dbReference>
<evidence type="ECO:0000313" key="13">
    <source>
        <dbReference type="Proteomes" id="UP000887226"/>
    </source>
</evidence>
<feature type="compositionally biased region" description="Pro residues" evidence="10">
    <location>
        <begin position="132"/>
        <end position="143"/>
    </location>
</feature>
<feature type="compositionally biased region" description="Polar residues" evidence="10">
    <location>
        <begin position="338"/>
        <end position="358"/>
    </location>
</feature>
<dbReference type="Proteomes" id="UP000887226">
    <property type="component" value="Unassembled WGS sequence"/>
</dbReference>
<dbReference type="InterPro" id="IPR000679">
    <property type="entry name" value="Znf_GATA"/>
</dbReference>
<feature type="domain" description="GATA-type" evidence="11">
    <location>
        <begin position="74"/>
        <end position="130"/>
    </location>
</feature>
<dbReference type="GO" id="GO:0045944">
    <property type="term" value="P:positive regulation of transcription by RNA polymerase II"/>
    <property type="evidence" value="ECO:0007669"/>
    <property type="project" value="TreeGrafter"/>
</dbReference>
<keyword evidence="5" id="KW-0862">Zinc</keyword>
<protein>
    <recommendedName>
        <fullName evidence="11">GATA-type domain-containing protein</fullName>
    </recommendedName>
</protein>
<feature type="compositionally biased region" description="Low complexity" evidence="10">
    <location>
        <begin position="444"/>
        <end position="455"/>
    </location>
</feature>
<dbReference type="GO" id="GO:0000122">
    <property type="term" value="P:negative regulation of transcription by RNA polymerase II"/>
    <property type="evidence" value="ECO:0007669"/>
    <property type="project" value="TreeGrafter"/>
</dbReference>
<evidence type="ECO:0000256" key="3">
    <source>
        <dbReference type="ARBA" id="ARBA00022737"/>
    </source>
</evidence>
<feature type="compositionally biased region" description="Low complexity" evidence="10">
    <location>
        <begin position="385"/>
        <end position="396"/>
    </location>
</feature>
<sequence>MNSTSEPRREERFPVRSKQDIEVAQQLVGHARGTNSNSAGLLEQGLDARVSPAYDQEYPESRMANSIIPQSDNIPNGQVCSNCGTSRTPLWRRSPTGATICNACGLYQKARNASRPTNLKRPPSTFISSHPSPEPPRLSPAPPRSGQANATGAKYVTADQVSGGSCPGGGKCNGTGGSQGCGGCPAFNNRVSKAQQISIPDKQISGDAEDDQSMDAPSPIDVAALQSQSQNTTVVVACQNCGTTITPLWRRNETGHAICNACGLYFKLHGVHRPVTMKKSIIKRRKRVVPASQGAAEAASPESGGQTPPAEIERGTTNEDGSVNLGLLNRGLPAPIPQAQNQSRQNRGSGPQSYSSSHPYPEQPDSLHNSNRLPPMTSYPPLPRQPSLSPGSLSSSSRKRSFGDIEADGSTKRLSSIKSILNPGNYGNEADADPSLRRMRYSPGVASSTGSYAASGGEGGDREDREKIERREMLQREAEKMREALAAKERELAEL</sequence>
<dbReference type="PANTHER" id="PTHR10071">
    <property type="entry name" value="TRANSCRIPTION FACTOR GATA FAMILY MEMBER"/>
    <property type="match status" value="1"/>
</dbReference>
<evidence type="ECO:0000256" key="5">
    <source>
        <dbReference type="ARBA" id="ARBA00022833"/>
    </source>
</evidence>
<accession>A0A9P7Z431</accession>
<evidence type="ECO:0000256" key="2">
    <source>
        <dbReference type="ARBA" id="ARBA00022723"/>
    </source>
</evidence>
<comment type="subcellular location">
    <subcellularLocation>
        <location evidence="1">Nucleus</location>
    </subcellularLocation>
</comment>
<keyword evidence="7" id="KW-0804">Transcription</keyword>
<evidence type="ECO:0000256" key="8">
    <source>
        <dbReference type="ARBA" id="ARBA00023242"/>
    </source>
</evidence>
<reference evidence="12" key="1">
    <citation type="journal article" date="2021" name="IMA Fungus">
        <title>Genomic characterization of three marine fungi, including Emericellopsis atlantica sp. nov. with signatures of a generalist lifestyle and marine biomass degradation.</title>
        <authorList>
            <person name="Hagestad O.C."/>
            <person name="Hou L."/>
            <person name="Andersen J.H."/>
            <person name="Hansen E.H."/>
            <person name="Altermark B."/>
            <person name="Li C."/>
            <person name="Kuhnert E."/>
            <person name="Cox R.J."/>
            <person name="Crous P.W."/>
            <person name="Spatafora J.W."/>
            <person name="Lail K."/>
            <person name="Amirebrahimi M."/>
            <person name="Lipzen A."/>
            <person name="Pangilinan J."/>
            <person name="Andreopoulos W."/>
            <person name="Hayes R.D."/>
            <person name="Ng V."/>
            <person name="Grigoriev I.V."/>
            <person name="Jackson S.A."/>
            <person name="Sutton T.D.S."/>
            <person name="Dobson A.D.W."/>
            <person name="Rama T."/>
        </authorList>
    </citation>
    <scope>NUCLEOTIDE SEQUENCE</scope>
    <source>
        <strain evidence="12">TRa3180A</strain>
    </source>
</reference>
<dbReference type="GO" id="GO:0008270">
    <property type="term" value="F:zinc ion binding"/>
    <property type="evidence" value="ECO:0007669"/>
    <property type="project" value="UniProtKB-KW"/>
</dbReference>
<evidence type="ECO:0000256" key="7">
    <source>
        <dbReference type="ARBA" id="ARBA00023163"/>
    </source>
</evidence>